<dbReference type="PANTHER" id="PTHR24035:SF109">
    <property type="entry name" value="PROTEIN DRAPER"/>
    <property type="match status" value="1"/>
</dbReference>
<comment type="caution">
    <text evidence="4">Lacks conserved residue(s) required for the propagation of feature annotation.</text>
</comment>
<feature type="disulfide bond" evidence="4">
    <location>
        <begin position="60"/>
        <end position="69"/>
    </location>
</feature>
<keyword evidence="2 5" id="KW-0472">Membrane</keyword>
<sequence length="463" mass="49812">MNVHMHGDEVHDVWYVGVWDDGYFKSTVDVTATYSASCLNACEEPLGHGKCVNATGSCLCAAGWWGSDCSSQTVDLPLYGNLQNTLRPGHWSYVQYRTQADAVSAESFVVLSTAPLELYWHETLHPDNHHYHLRNTTSVATGASDLPYQTAIVRASPDLLAEGTSWLGVYYPPTAAAAAANEEARFSMYVDSVELCPHQCNHQGACKAGVCACPDPLYGSDCHAPLTLSDGAHLTGMLGGQDGQVRLLYPQGERLFDYISLAAVSSGCDIRLYGDDDAYPTPDDHIWKTPVGQTATLTLNHLALSASIRFYYFALTLEGPAADGCTVDITFQSKGSCHHLTSCGNCTADPACGWCASTKECYLGTKNGTTPLPGVTPVSPVCPADQWAFDSCVPPTPTPVPHGWSAAGVVFFVLGMLCLVGAIGAGAFFGWRWMKKRRLARNYSQLPADEHFAGGYVPTTTLQ</sequence>
<dbReference type="Gene3D" id="2.60.120.260">
    <property type="entry name" value="Galactose-binding domain-like"/>
    <property type="match status" value="1"/>
</dbReference>
<dbReference type="InterPro" id="IPR000742">
    <property type="entry name" value="EGF"/>
</dbReference>
<gene>
    <name evidence="7" type="ORF">PAPYR_5067</name>
</gene>
<evidence type="ECO:0000313" key="8">
    <source>
        <dbReference type="Proteomes" id="UP001141327"/>
    </source>
</evidence>
<comment type="subcellular location">
    <subcellularLocation>
        <location evidence="1">Membrane</location>
    </subcellularLocation>
</comment>
<evidence type="ECO:0000259" key="6">
    <source>
        <dbReference type="PROSITE" id="PS50026"/>
    </source>
</evidence>
<dbReference type="SUPFAM" id="SSF103575">
    <property type="entry name" value="Plexin repeat"/>
    <property type="match status" value="1"/>
</dbReference>
<keyword evidence="5" id="KW-1133">Transmembrane helix</keyword>
<dbReference type="PROSITE" id="PS01186">
    <property type="entry name" value="EGF_2"/>
    <property type="match status" value="1"/>
</dbReference>
<dbReference type="InterPro" id="IPR002165">
    <property type="entry name" value="Plexin_repeat"/>
</dbReference>
<dbReference type="Proteomes" id="UP001141327">
    <property type="component" value="Unassembled WGS sequence"/>
</dbReference>
<keyword evidence="8" id="KW-1185">Reference proteome</keyword>
<dbReference type="Pfam" id="PF01437">
    <property type="entry name" value="PSI"/>
    <property type="match status" value="1"/>
</dbReference>
<comment type="caution">
    <text evidence="7">The sequence shown here is derived from an EMBL/GenBank/DDBJ whole genome shotgun (WGS) entry which is preliminary data.</text>
</comment>
<keyword evidence="5" id="KW-0812">Transmembrane</keyword>
<dbReference type="PANTHER" id="PTHR24035">
    <property type="entry name" value="MULTIPLE EPIDERMAL GROWTH FACTOR-LIKE DOMAINS PROTEIN"/>
    <property type="match status" value="1"/>
</dbReference>
<evidence type="ECO:0000256" key="5">
    <source>
        <dbReference type="SAM" id="Phobius"/>
    </source>
</evidence>
<reference evidence="7" key="1">
    <citation type="journal article" date="2022" name="bioRxiv">
        <title>Genomics of Preaxostyla Flagellates Illuminates Evolutionary Transitions and the Path Towards Mitochondrial Loss.</title>
        <authorList>
            <person name="Novak L.V.F."/>
            <person name="Treitli S.C."/>
            <person name="Pyrih J."/>
            <person name="Halakuc P."/>
            <person name="Pipaliya S.V."/>
            <person name="Vacek V."/>
            <person name="Brzon O."/>
            <person name="Soukal P."/>
            <person name="Eme L."/>
            <person name="Dacks J.B."/>
            <person name="Karnkowska A."/>
            <person name="Elias M."/>
            <person name="Hampl V."/>
        </authorList>
    </citation>
    <scope>NUCLEOTIDE SEQUENCE</scope>
    <source>
        <strain evidence="7">RCP-MX</strain>
    </source>
</reference>
<evidence type="ECO:0000256" key="2">
    <source>
        <dbReference type="ARBA" id="ARBA00023136"/>
    </source>
</evidence>
<keyword evidence="3" id="KW-0325">Glycoprotein</keyword>
<evidence type="ECO:0000256" key="3">
    <source>
        <dbReference type="ARBA" id="ARBA00023180"/>
    </source>
</evidence>
<dbReference type="PROSITE" id="PS00022">
    <property type="entry name" value="EGF_1"/>
    <property type="match status" value="1"/>
</dbReference>
<protein>
    <recommendedName>
        <fullName evidence="6">EGF-like domain-containing protein</fullName>
    </recommendedName>
</protein>
<evidence type="ECO:0000313" key="7">
    <source>
        <dbReference type="EMBL" id="KAJ4459016.1"/>
    </source>
</evidence>
<accession>A0ABQ8UM10</accession>
<keyword evidence="4" id="KW-0245">EGF-like domain</keyword>
<dbReference type="Gene3D" id="2.170.300.10">
    <property type="entry name" value="Tie2 ligand-binding domain superfamily"/>
    <property type="match status" value="1"/>
</dbReference>
<organism evidence="7 8">
    <name type="scientific">Paratrimastix pyriformis</name>
    <dbReference type="NCBI Taxonomy" id="342808"/>
    <lineage>
        <taxon>Eukaryota</taxon>
        <taxon>Metamonada</taxon>
        <taxon>Preaxostyla</taxon>
        <taxon>Paratrimastigidae</taxon>
        <taxon>Paratrimastix</taxon>
    </lineage>
</organism>
<feature type="transmembrane region" description="Helical" evidence="5">
    <location>
        <begin position="404"/>
        <end position="431"/>
    </location>
</feature>
<keyword evidence="4" id="KW-1015">Disulfide bond</keyword>
<dbReference type="PROSITE" id="PS50026">
    <property type="entry name" value="EGF_3"/>
    <property type="match status" value="1"/>
</dbReference>
<feature type="domain" description="EGF-like" evidence="6">
    <location>
        <begin position="34"/>
        <end position="70"/>
    </location>
</feature>
<dbReference type="EMBL" id="JAPMOS010000023">
    <property type="protein sequence ID" value="KAJ4459016.1"/>
    <property type="molecule type" value="Genomic_DNA"/>
</dbReference>
<proteinExistence type="predicted"/>
<evidence type="ECO:0000256" key="1">
    <source>
        <dbReference type="ARBA" id="ARBA00004370"/>
    </source>
</evidence>
<evidence type="ECO:0000256" key="4">
    <source>
        <dbReference type="PROSITE-ProRule" id="PRU00076"/>
    </source>
</evidence>
<dbReference type="InterPro" id="IPR052108">
    <property type="entry name" value="MEGF/SIB"/>
</dbReference>
<name>A0ABQ8UM10_9EUKA</name>